<sequence>MDFQNEDAEYIVEADTVMKIVVLKEVAHDHSVLVVGSAQYQCSRTDTFWEEKSLIQLKSKDVAKTGWNGHMHIQLIIVTLANALFGEVIIVVRVAMTIDEDHVV</sequence>
<evidence type="ECO:0000313" key="1">
    <source>
        <dbReference type="EMBL" id="KIK51974.1"/>
    </source>
</evidence>
<accession>A0A0D0BQS2</accession>
<proteinExistence type="predicted"/>
<reference evidence="1 2" key="1">
    <citation type="submission" date="2014-04" db="EMBL/GenBank/DDBJ databases">
        <title>Evolutionary Origins and Diversification of the Mycorrhizal Mutualists.</title>
        <authorList>
            <consortium name="DOE Joint Genome Institute"/>
            <consortium name="Mycorrhizal Genomics Consortium"/>
            <person name="Kohler A."/>
            <person name="Kuo A."/>
            <person name="Nagy L.G."/>
            <person name="Floudas D."/>
            <person name="Copeland A."/>
            <person name="Barry K.W."/>
            <person name="Cichocki N."/>
            <person name="Veneault-Fourrey C."/>
            <person name="LaButti K."/>
            <person name="Lindquist E.A."/>
            <person name="Lipzen A."/>
            <person name="Lundell T."/>
            <person name="Morin E."/>
            <person name="Murat C."/>
            <person name="Riley R."/>
            <person name="Ohm R."/>
            <person name="Sun H."/>
            <person name="Tunlid A."/>
            <person name="Henrissat B."/>
            <person name="Grigoriev I.V."/>
            <person name="Hibbett D.S."/>
            <person name="Martin F."/>
        </authorList>
    </citation>
    <scope>NUCLEOTIDE SEQUENCE [LARGE SCALE GENOMIC DNA]</scope>
    <source>
        <strain evidence="1 2">FD-317 M1</strain>
    </source>
</reference>
<dbReference type="Proteomes" id="UP000053593">
    <property type="component" value="Unassembled WGS sequence"/>
</dbReference>
<name>A0A0D0BQS2_9AGAR</name>
<evidence type="ECO:0000313" key="2">
    <source>
        <dbReference type="Proteomes" id="UP000053593"/>
    </source>
</evidence>
<organism evidence="1 2">
    <name type="scientific">Collybiopsis luxurians FD-317 M1</name>
    <dbReference type="NCBI Taxonomy" id="944289"/>
    <lineage>
        <taxon>Eukaryota</taxon>
        <taxon>Fungi</taxon>
        <taxon>Dikarya</taxon>
        <taxon>Basidiomycota</taxon>
        <taxon>Agaricomycotina</taxon>
        <taxon>Agaricomycetes</taxon>
        <taxon>Agaricomycetidae</taxon>
        <taxon>Agaricales</taxon>
        <taxon>Marasmiineae</taxon>
        <taxon>Omphalotaceae</taxon>
        <taxon>Collybiopsis</taxon>
        <taxon>Collybiopsis luxurians</taxon>
    </lineage>
</organism>
<dbReference type="EMBL" id="KN834850">
    <property type="protein sequence ID" value="KIK51974.1"/>
    <property type="molecule type" value="Genomic_DNA"/>
</dbReference>
<dbReference type="HOGENOM" id="CLU_2250451_0_0_1"/>
<gene>
    <name evidence="1" type="ORF">GYMLUDRAFT_251562</name>
</gene>
<dbReference type="AlphaFoldDB" id="A0A0D0BQS2"/>
<keyword evidence="2" id="KW-1185">Reference proteome</keyword>
<protein>
    <submittedName>
        <fullName evidence="1">Uncharacterized protein</fullName>
    </submittedName>
</protein>